<gene>
    <name evidence="2" type="ORF">DF286_13685</name>
</gene>
<evidence type="ECO:0000313" key="2">
    <source>
        <dbReference type="EMBL" id="PWG01189.1"/>
    </source>
</evidence>
<keyword evidence="3" id="KW-1185">Reference proteome</keyword>
<dbReference type="AlphaFoldDB" id="A0A2U2IYN2"/>
<feature type="domain" description="AB hydrolase-1" evidence="1">
    <location>
        <begin position="78"/>
        <end position="172"/>
    </location>
</feature>
<comment type="caution">
    <text evidence="2">The sequence shown here is derived from an EMBL/GenBank/DDBJ whole genome shotgun (WGS) entry which is preliminary data.</text>
</comment>
<accession>A0A2U2IYN2</accession>
<protein>
    <recommendedName>
        <fullName evidence="1">AB hydrolase-1 domain-containing protein</fullName>
    </recommendedName>
</protein>
<dbReference type="InterPro" id="IPR029058">
    <property type="entry name" value="AB_hydrolase_fold"/>
</dbReference>
<dbReference type="PANTHER" id="PTHR12277">
    <property type="entry name" value="ALPHA/BETA HYDROLASE DOMAIN-CONTAINING PROTEIN"/>
    <property type="match status" value="1"/>
</dbReference>
<dbReference type="PANTHER" id="PTHR12277:SF79">
    <property type="entry name" value="XAA-PRO DIPEPTIDYL-PEPTIDASE-RELATED"/>
    <property type="match status" value="1"/>
</dbReference>
<evidence type="ECO:0000259" key="1">
    <source>
        <dbReference type="Pfam" id="PF00561"/>
    </source>
</evidence>
<dbReference type="EMBL" id="QFFF01000002">
    <property type="protein sequence ID" value="PWG01189.1"/>
    <property type="molecule type" value="Genomic_DNA"/>
</dbReference>
<dbReference type="RefSeq" id="WP_109272251.1">
    <property type="nucleotide sequence ID" value="NZ_QFFF01000002.1"/>
</dbReference>
<sequence length="272" mass="28971">MWFVKLLAVGAVAYLLILAAAFFFQTSLLFPVHLAGPSGPLPSGAERIGVEMADGETIHGVHIPPRQRSGESRALILGFGGNAWNADHVAAYLNALYPDADVVAFHYRGYGPSGGRPSAEALLSDAPGLYDFVVGRLDPDRIVAIGFSIGGGVAAHLASRRPLDGLILVTPFDSLAAVAREHYAWLPIGLLLRHHMAPAKDLRQAATPVALIAGARDRIISPARTAALRDAVPSLMLDRTIASAGHNDIYDRPEFQQAMVEAMRGFEAAKGR</sequence>
<reference evidence="2 3" key="1">
    <citation type="submission" date="2018-05" db="EMBL/GenBank/DDBJ databases">
        <title>Genome of Sphingosinicella humi QZX222.</title>
        <authorList>
            <person name="Qiao Z."/>
            <person name="Wang G."/>
        </authorList>
    </citation>
    <scope>NUCLEOTIDE SEQUENCE [LARGE SCALE GENOMIC DNA]</scope>
    <source>
        <strain evidence="2 3">QZX222</strain>
    </source>
</reference>
<dbReference type="SUPFAM" id="SSF53474">
    <property type="entry name" value="alpha/beta-Hydrolases"/>
    <property type="match status" value="1"/>
</dbReference>
<name>A0A2U2IYN2_9SPHN</name>
<dbReference type="OrthoDB" id="9798884at2"/>
<dbReference type="Proteomes" id="UP000245916">
    <property type="component" value="Unassembled WGS sequence"/>
</dbReference>
<dbReference type="InterPro" id="IPR000073">
    <property type="entry name" value="AB_hydrolase_1"/>
</dbReference>
<organism evidence="2 3">
    <name type="scientific">Allosphingosinicella humi</name>
    <dbReference type="NCBI Taxonomy" id="2068657"/>
    <lineage>
        <taxon>Bacteria</taxon>
        <taxon>Pseudomonadati</taxon>
        <taxon>Pseudomonadota</taxon>
        <taxon>Alphaproteobacteria</taxon>
        <taxon>Sphingomonadales</taxon>
        <taxon>Sphingomonadaceae</taxon>
        <taxon>Allosphingosinicella</taxon>
    </lineage>
</organism>
<evidence type="ECO:0000313" key="3">
    <source>
        <dbReference type="Proteomes" id="UP000245916"/>
    </source>
</evidence>
<dbReference type="Pfam" id="PF00561">
    <property type="entry name" value="Abhydrolase_1"/>
    <property type="match status" value="1"/>
</dbReference>
<dbReference type="Gene3D" id="3.40.50.1820">
    <property type="entry name" value="alpha/beta hydrolase"/>
    <property type="match status" value="2"/>
</dbReference>
<proteinExistence type="predicted"/>